<dbReference type="SMART" id="SM00440">
    <property type="entry name" value="ZnF_C2C2"/>
    <property type="match status" value="1"/>
</dbReference>
<dbReference type="EMBL" id="MN739353">
    <property type="protein sequence ID" value="QHT00203.1"/>
    <property type="molecule type" value="Genomic_DNA"/>
</dbReference>
<dbReference type="Gene3D" id="2.20.25.10">
    <property type="match status" value="1"/>
</dbReference>
<keyword evidence="3" id="KW-0862">Zinc</keyword>
<feature type="domain" description="TFIIS-type" evidence="4">
    <location>
        <begin position="126"/>
        <end position="166"/>
    </location>
</feature>
<dbReference type="Pfam" id="PF01096">
    <property type="entry name" value="Zn_ribbon_TFIIS"/>
    <property type="match status" value="1"/>
</dbReference>
<reference evidence="5" key="1">
    <citation type="journal article" date="2020" name="Nature">
        <title>Giant virus diversity and host interactions through global metagenomics.</title>
        <authorList>
            <person name="Schulz F."/>
            <person name="Roux S."/>
            <person name="Paez-Espino D."/>
            <person name="Jungbluth S."/>
            <person name="Walsh D.A."/>
            <person name="Denef V.J."/>
            <person name="McMahon K.D."/>
            <person name="Konstantinidis K.T."/>
            <person name="Eloe-Fadrosh E.A."/>
            <person name="Kyrpides N.C."/>
            <person name="Woyke T."/>
        </authorList>
    </citation>
    <scope>NUCLEOTIDE SEQUENCE</scope>
    <source>
        <strain evidence="5">GVMAG-M-3300020192-26</strain>
    </source>
</reference>
<evidence type="ECO:0000256" key="1">
    <source>
        <dbReference type="ARBA" id="ARBA00022723"/>
    </source>
</evidence>
<dbReference type="GO" id="GO:0003676">
    <property type="term" value="F:nucleic acid binding"/>
    <property type="evidence" value="ECO:0007669"/>
    <property type="project" value="InterPro"/>
</dbReference>
<keyword evidence="2" id="KW-0863">Zinc-finger</keyword>
<evidence type="ECO:0000259" key="4">
    <source>
        <dbReference type="PROSITE" id="PS51133"/>
    </source>
</evidence>
<dbReference type="AlphaFoldDB" id="A0A6C0C796"/>
<evidence type="ECO:0000256" key="2">
    <source>
        <dbReference type="ARBA" id="ARBA00022771"/>
    </source>
</evidence>
<dbReference type="InterPro" id="IPR001222">
    <property type="entry name" value="Znf_TFIIS"/>
</dbReference>
<proteinExistence type="predicted"/>
<accession>A0A6C0C796</accession>
<dbReference type="SUPFAM" id="SSF57783">
    <property type="entry name" value="Zinc beta-ribbon"/>
    <property type="match status" value="1"/>
</dbReference>
<name>A0A6C0C796_9ZZZZ</name>
<sequence length="169" mass="20287">MNTIVEFYVPEKLRKEYLKQFQKIFSDKAVNVEEGAYKYTKQFCGNDQLQYCAVYIDKCKDILYNCEKRKTNEGIAKFVNDIKEGKYNGYNLAFLQPEEFDPDSWSKILKRKQTTEEKMKNLPTITWKPCKNCKCTQYFFSQMQTRSADEPMTRYYDCKECNQRYKICN</sequence>
<keyword evidence="1" id="KW-0479">Metal-binding</keyword>
<evidence type="ECO:0000313" key="5">
    <source>
        <dbReference type="EMBL" id="QHT00203.1"/>
    </source>
</evidence>
<protein>
    <recommendedName>
        <fullName evidence="4">TFIIS-type domain-containing protein</fullName>
    </recommendedName>
</protein>
<organism evidence="5">
    <name type="scientific">viral metagenome</name>
    <dbReference type="NCBI Taxonomy" id="1070528"/>
    <lineage>
        <taxon>unclassified sequences</taxon>
        <taxon>metagenomes</taxon>
        <taxon>organismal metagenomes</taxon>
    </lineage>
</organism>
<dbReference type="PROSITE" id="PS51133">
    <property type="entry name" value="ZF_TFIIS_2"/>
    <property type="match status" value="1"/>
</dbReference>
<dbReference type="GO" id="GO:0006351">
    <property type="term" value="P:DNA-templated transcription"/>
    <property type="evidence" value="ECO:0007669"/>
    <property type="project" value="InterPro"/>
</dbReference>
<dbReference type="GO" id="GO:0008270">
    <property type="term" value="F:zinc ion binding"/>
    <property type="evidence" value="ECO:0007669"/>
    <property type="project" value="UniProtKB-KW"/>
</dbReference>
<evidence type="ECO:0000256" key="3">
    <source>
        <dbReference type="ARBA" id="ARBA00022833"/>
    </source>
</evidence>